<dbReference type="Proteomes" id="UP000076420">
    <property type="component" value="Unassembled WGS sequence"/>
</dbReference>
<dbReference type="Gene3D" id="1.20.58.390">
    <property type="entry name" value="Neurotransmitter-gated ion-channel transmembrane domain"/>
    <property type="match status" value="1"/>
</dbReference>
<dbReference type="Pfam" id="PF02931">
    <property type="entry name" value="Neur_chan_LBD"/>
    <property type="match status" value="1"/>
</dbReference>
<dbReference type="SUPFAM" id="SSF90112">
    <property type="entry name" value="Neurotransmitter-gated ion-channel transmembrane pore"/>
    <property type="match status" value="1"/>
</dbReference>
<evidence type="ECO:0000259" key="6">
    <source>
        <dbReference type="Pfam" id="PF02931"/>
    </source>
</evidence>
<name>A0A2C9KRU7_BIOGL</name>
<dbReference type="InterPro" id="IPR036734">
    <property type="entry name" value="Neur_chan_lig-bd_sf"/>
</dbReference>
<proteinExistence type="inferred from homology"/>
<evidence type="ECO:0000313" key="8">
    <source>
        <dbReference type="Proteomes" id="UP000076420"/>
    </source>
</evidence>
<dbReference type="STRING" id="6526.A0A2C9KRU7"/>
<sequence>VMTIVCALHMRWRHKGLTWDPDFYGGLNSLFIDASDMWIPQVTLWIGNKESVSFPFPDTLTINSSGHVHSGVLTYVSFRCSIDVGSFPFDEQRCHFGFIHQDTKLNLGSTTFHLKNSTNLEVGDKNDPYGIHGEWSLVNFTVGCKTFEVLDDFCYFELTVRRQRLYYVIVVIFPLVLTSIMIPLVFLIPEKSGEKISYMVTIFTSTAIFLSYI</sequence>
<evidence type="ECO:0000256" key="5">
    <source>
        <dbReference type="RuleBase" id="RU000687"/>
    </source>
</evidence>
<comment type="caution">
    <text evidence="5">Lacks conserved residue(s) required for the propagation of feature annotation.</text>
</comment>
<evidence type="ECO:0000256" key="2">
    <source>
        <dbReference type="ARBA" id="ARBA00022692"/>
    </source>
</evidence>
<dbReference type="VEuPathDB" id="VectorBase:BGLAX_027681"/>
<dbReference type="PANTHER" id="PTHR18945">
    <property type="entry name" value="NEUROTRANSMITTER GATED ION CHANNEL"/>
    <property type="match status" value="1"/>
</dbReference>
<comment type="subcellular location">
    <subcellularLocation>
        <location evidence="1">Membrane</location>
        <topology evidence="1">Multi-pass membrane protein</topology>
    </subcellularLocation>
</comment>
<gene>
    <name evidence="7" type="primary">106073576</name>
</gene>
<evidence type="ECO:0000256" key="1">
    <source>
        <dbReference type="ARBA" id="ARBA00004141"/>
    </source>
</evidence>
<feature type="domain" description="Neurotransmitter-gated ion-channel ligand-binding" evidence="6">
    <location>
        <begin position="2"/>
        <end position="140"/>
    </location>
</feature>
<keyword evidence="5" id="KW-0813">Transport</keyword>
<dbReference type="CDD" id="cd18989">
    <property type="entry name" value="LGIC_ECD_cation"/>
    <property type="match status" value="1"/>
</dbReference>
<organism evidence="7 8">
    <name type="scientific">Biomphalaria glabrata</name>
    <name type="common">Bloodfluke planorb</name>
    <name type="synonym">Freshwater snail</name>
    <dbReference type="NCBI Taxonomy" id="6526"/>
    <lineage>
        <taxon>Eukaryota</taxon>
        <taxon>Metazoa</taxon>
        <taxon>Spiralia</taxon>
        <taxon>Lophotrochozoa</taxon>
        <taxon>Mollusca</taxon>
        <taxon>Gastropoda</taxon>
        <taxon>Heterobranchia</taxon>
        <taxon>Euthyneura</taxon>
        <taxon>Panpulmonata</taxon>
        <taxon>Hygrophila</taxon>
        <taxon>Lymnaeoidea</taxon>
        <taxon>Planorbidae</taxon>
        <taxon>Biomphalaria</taxon>
    </lineage>
</organism>
<dbReference type="InterPro" id="IPR006202">
    <property type="entry name" value="Neur_chan_lig-bd"/>
</dbReference>
<dbReference type="PROSITE" id="PS00236">
    <property type="entry name" value="NEUROTR_ION_CHANNEL"/>
    <property type="match status" value="1"/>
</dbReference>
<dbReference type="GO" id="GO:0016020">
    <property type="term" value="C:membrane"/>
    <property type="evidence" value="ECO:0007669"/>
    <property type="project" value="UniProtKB-SubCell"/>
</dbReference>
<evidence type="ECO:0000256" key="3">
    <source>
        <dbReference type="ARBA" id="ARBA00022989"/>
    </source>
</evidence>
<dbReference type="CDD" id="cd19051">
    <property type="entry name" value="LGIC_TM_cation"/>
    <property type="match status" value="1"/>
</dbReference>
<dbReference type="EnsemblMetazoa" id="BGLB022817-RA">
    <property type="protein sequence ID" value="BGLB022817-PA"/>
    <property type="gene ID" value="BGLB022817"/>
</dbReference>
<feature type="transmembrane region" description="Helical" evidence="5">
    <location>
        <begin position="165"/>
        <end position="189"/>
    </location>
</feature>
<keyword evidence="2 5" id="KW-0812">Transmembrane</keyword>
<dbReference type="VEuPathDB" id="VectorBase:BGLB022817"/>
<dbReference type="GO" id="GO:0005230">
    <property type="term" value="F:extracellular ligand-gated monoatomic ion channel activity"/>
    <property type="evidence" value="ECO:0007669"/>
    <property type="project" value="InterPro"/>
</dbReference>
<evidence type="ECO:0000313" key="7">
    <source>
        <dbReference type="EnsemblMetazoa" id="BGLB022817-PA"/>
    </source>
</evidence>
<dbReference type="InterPro" id="IPR018000">
    <property type="entry name" value="Neurotransmitter_ion_chnl_CS"/>
</dbReference>
<dbReference type="SUPFAM" id="SSF63712">
    <property type="entry name" value="Nicotinic receptor ligand binding domain-like"/>
    <property type="match status" value="1"/>
</dbReference>
<comment type="similarity">
    <text evidence="5">Belongs to the ligand-gated ion channel (TC 1.A.9) family.</text>
</comment>
<keyword evidence="4 5" id="KW-0472">Membrane</keyword>
<dbReference type="AlphaFoldDB" id="A0A2C9KRU7"/>
<dbReference type="PRINTS" id="PR00252">
    <property type="entry name" value="NRIONCHANNEL"/>
</dbReference>
<keyword evidence="5" id="KW-0407">Ion channel</keyword>
<dbReference type="GO" id="GO:0004888">
    <property type="term" value="F:transmembrane signaling receptor activity"/>
    <property type="evidence" value="ECO:0007669"/>
    <property type="project" value="InterPro"/>
</dbReference>
<dbReference type="KEGG" id="bgt:106073576"/>
<keyword evidence="5" id="KW-0406">Ion transport</keyword>
<dbReference type="InterPro" id="IPR036719">
    <property type="entry name" value="Neuro-gated_channel_TM_sf"/>
</dbReference>
<protein>
    <recommendedName>
        <fullName evidence="6">Neurotransmitter-gated ion-channel ligand-binding domain-containing protein</fullName>
    </recommendedName>
</protein>
<accession>A0A2C9KRU7</accession>
<evidence type="ECO:0000256" key="4">
    <source>
        <dbReference type="ARBA" id="ARBA00023136"/>
    </source>
</evidence>
<dbReference type="InterPro" id="IPR038050">
    <property type="entry name" value="Neuro_actylchol_rec"/>
</dbReference>
<reference evidence="7" key="1">
    <citation type="submission" date="2020-05" db="UniProtKB">
        <authorList>
            <consortium name="EnsemblMetazoa"/>
        </authorList>
    </citation>
    <scope>IDENTIFICATION</scope>
    <source>
        <strain evidence="7">BB02</strain>
    </source>
</reference>
<dbReference type="Gene3D" id="2.70.170.10">
    <property type="entry name" value="Neurotransmitter-gated ion-channel ligand-binding domain"/>
    <property type="match status" value="1"/>
</dbReference>
<keyword evidence="3 5" id="KW-1133">Transmembrane helix</keyword>
<dbReference type="InterPro" id="IPR006201">
    <property type="entry name" value="Neur_channel"/>
</dbReference>